<reference evidence="3 4" key="1">
    <citation type="submission" date="2024-06" db="EMBL/GenBank/DDBJ databases">
        <title>Genomic Encyclopedia of Type Strains, Phase IV (KMG-IV): sequencing the most valuable type-strain genomes for metagenomic binning, comparative biology and taxonomic classification.</title>
        <authorList>
            <person name="Goeker M."/>
        </authorList>
    </citation>
    <scope>NUCLEOTIDE SEQUENCE [LARGE SCALE GENOMIC DNA]</scope>
    <source>
        <strain evidence="3 4">DSM 29388</strain>
    </source>
</reference>
<dbReference type="Proteomes" id="UP001549146">
    <property type="component" value="Unassembled WGS sequence"/>
</dbReference>
<organism evidence="3 4">
    <name type="scientific">Moheibacter stercoris</name>
    <dbReference type="NCBI Taxonomy" id="1628251"/>
    <lineage>
        <taxon>Bacteria</taxon>
        <taxon>Pseudomonadati</taxon>
        <taxon>Bacteroidota</taxon>
        <taxon>Flavobacteriia</taxon>
        <taxon>Flavobacteriales</taxon>
        <taxon>Weeksellaceae</taxon>
        <taxon>Moheibacter</taxon>
    </lineage>
</organism>
<comment type="caution">
    <text evidence="3">The sequence shown here is derived from an EMBL/GenBank/DDBJ whole genome shotgun (WGS) entry which is preliminary data.</text>
</comment>
<gene>
    <name evidence="3" type="ORF">ABID46_001212</name>
</gene>
<evidence type="ECO:0000313" key="3">
    <source>
        <dbReference type="EMBL" id="MET3731638.1"/>
    </source>
</evidence>
<evidence type="ECO:0000256" key="1">
    <source>
        <dbReference type="ARBA" id="ARBA00022729"/>
    </source>
</evidence>
<dbReference type="Pfam" id="PF18962">
    <property type="entry name" value="Por_Secre_tail"/>
    <property type="match status" value="1"/>
</dbReference>
<dbReference type="InterPro" id="IPR026444">
    <property type="entry name" value="Secre_tail"/>
</dbReference>
<proteinExistence type="predicted"/>
<dbReference type="EMBL" id="JBEPMO010000005">
    <property type="protein sequence ID" value="MET3731638.1"/>
    <property type="molecule type" value="Genomic_DNA"/>
</dbReference>
<name>A0ABV2LSS9_9FLAO</name>
<keyword evidence="1" id="KW-0732">Signal</keyword>
<keyword evidence="4" id="KW-1185">Reference proteome</keyword>
<evidence type="ECO:0000259" key="2">
    <source>
        <dbReference type="Pfam" id="PF18962"/>
    </source>
</evidence>
<accession>A0ABV2LSS9</accession>
<dbReference type="RefSeq" id="WP_354508092.1">
    <property type="nucleotide sequence ID" value="NZ_JBEPMO010000005.1"/>
</dbReference>
<dbReference type="NCBIfam" id="TIGR04183">
    <property type="entry name" value="Por_Secre_tail"/>
    <property type="match status" value="1"/>
</dbReference>
<sequence>MKKFTIIAGLMLCTQGFSQSYPPAAGQEGSTAISYDSELFVNWATTSQITRGYINIANPNAQDQGSNFASYGQDADAIGIADGVVVSLGDRGTAILTFEKPIANGPGFDFAVFENSFSDTFLEIAFVEVSSDGQNYFRFPAHSQTQTETQVDGFGNVDPTYLNNFAGKYRAMFGTPFDLDDVEAHPLLDKSKITHVKLIDVVGSIDPEYASFDQFGNKVNDPYPTPFASSGFDLDAVGVINEGSLNLNESNLPKVKIYPNPAMNYFQIQNSSNALVKIFNELGQIVLNQMVEPNEKIDIRDLKSGIYFVKIQSNQKTTLHKLIKE</sequence>
<protein>
    <recommendedName>
        <fullName evidence="2">Secretion system C-terminal sorting domain-containing protein</fullName>
    </recommendedName>
</protein>
<evidence type="ECO:0000313" key="4">
    <source>
        <dbReference type="Proteomes" id="UP001549146"/>
    </source>
</evidence>
<feature type="domain" description="Secretion system C-terminal sorting" evidence="2">
    <location>
        <begin position="257"/>
        <end position="323"/>
    </location>
</feature>